<feature type="compositionally biased region" description="Basic residues" evidence="1">
    <location>
        <begin position="177"/>
        <end position="219"/>
    </location>
</feature>
<reference evidence="2" key="1">
    <citation type="submission" date="2023-06" db="EMBL/GenBank/DDBJ databases">
        <title>Genomic analysis of the entomopathogenic nematode Steinernema hermaphroditum.</title>
        <authorList>
            <person name="Schwarz E.M."/>
            <person name="Heppert J.K."/>
            <person name="Baniya A."/>
            <person name="Schwartz H.T."/>
            <person name="Tan C.-H."/>
            <person name="Antoshechkin I."/>
            <person name="Sternberg P.W."/>
            <person name="Goodrich-Blair H."/>
            <person name="Dillman A.R."/>
        </authorList>
    </citation>
    <scope>NUCLEOTIDE SEQUENCE</scope>
    <source>
        <strain evidence="2">PS9179</strain>
        <tissue evidence="2">Whole animal</tissue>
    </source>
</reference>
<protein>
    <submittedName>
        <fullName evidence="2">Uncharacterized protein</fullName>
    </submittedName>
</protein>
<gene>
    <name evidence="2" type="ORF">QR680_002707</name>
</gene>
<accession>A0AA39H6D8</accession>
<organism evidence="2 3">
    <name type="scientific">Steinernema hermaphroditum</name>
    <dbReference type="NCBI Taxonomy" id="289476"/>
    <lineage>
        <taxon>Eukaryota</taxon>
        <taxon>Metazoa</taxon>
        <taxon>Ecdysozoa</taxon>
        <taxon>Nematoda</taxon>
        <taxon>Chromadorea</taxon>
        <taxon>Rhabditida</taxon>
        <taxon>Tylenchina</taxon>
        <taxon>Panagrolaimomorpha</taxon>
        <taxon>Strongyloidoidea</taxon>
        <taxon>Steinernematidae</taxon>
        <taxon>Steinernema</taxon>
    </lineage>
</organism>
<dbReference type="GO" id="GO:0006406">
    <property type="term" value="P:mRNA export from nucleus"/>
    <property type="evidence" value="ECO:0007669"/>
    <property type="project" value="InterPro"/>
</dbReference>
<evidence type="ECO:0000256" key="1">
    <source>
        <dbReference type="SAM" id="MobiDB-lite"/>
    </source>
</evidence>
<dbReference type="AlphaFoldDB" id="A0AA39H6D8"/>
<feature type="region of interest" description="Disordered" evidence="1">
    <location>
        <begin position="165"/>
        <end position="230"/>
    </location>
</feature>
<name>A0AA39H6D8_9BILA</name>
<dbReference type="InterPro" id="IPR038212">
    <property type="entry name" value="TF_EnY2_sf"/>
</dbReference>
<dbReference type="EMBL" id="JAUCMV010000005">
    <property type="protein sequence ID" value="KAK0398682.1"/>
    <property type="molecule type" value="Genomic_DNA"/>
</dbReference>
<dbReference type="GO" id="GO:0005643">
    <property type="term" value="C:nuclear pore"/>
    <property type="evidence" value="ECO:0007669"/>
    <property type="project" value="InterPro"/>
</dbReference>
<dbReference type="Gene3D" id="1.10.246.140">
    <property type="match status" value="1"/>
</dbReference>
<proteinExistence type="predicted"/>
<dbReference type="Proteomes" id="UP001175271">
    <property type="component" value="Unassembled WGS sequence"/>
</dbReference>
<evidence type="ECO:0000313" key="2">
    <source>
        <dbReference type="EMBL" id="KAK0398682.1"/>
    </source>
</evidence>
<dbReference type="Pfam" id="PF10163">
    <property type="entry name" value="EnY2"/>
    <property type="match status" value="1"/>
</dbReference>
<sequence>MTTSQLLHKRHMDAVWLSTTSSYQSDSKRFLATIEKCLHGEAHASDLLLRAECMRWRKKHTFLRVVGRPCEGESHELYSAQRVLVAKRLVQNYLWNQVYACLQPAPTTSVERVAMTQTAKRPRVVPTTRLPKALSYGQVAEQRAVSEPVIEPTIYLGDGTQLLKFAPPRDDVGRMKPGPKRGKKQKRKTRRKTTRKKRTKKKRKKRRKKRRRKKRRNSVRTKTQSRTLLNEDLRTATTAIMQQSGTLGAVGDVLHRRLDDFGWNAVLQSKCDAYVAEKDKESEEYDVDDIMDAVRSDPDIAMPEEVKREVMRNIRDAILRMCLDLGIPAEDSD</sequence>
<dbReference type="InterPro" id="IPR018783">
    <property type="entry name" value="TF_ENY2"/>
</dbReference>
<evidence type="ECO:0000313" key="3">
    <source>
        <dbReference type="Proteomes" id="UP001175271"/>
    </source>
</evidence>
<keyword evidence="3" id="KW-1185">Reference proteome</keyword>
<dbReference type="GO" id="GO:0003713">
    <property type="term" value="F:transcription coactivator activity"/>
    <property type="evidence" value="ECO:0007669"/>
    <property type="project" value="InterPro"/>
</dbReference>
<dbReference type="GO" id="GO:0000124">
    <property type="term" value="C:SAGA complex"/>
    <property type="evidence" value="ECO:0007669"/>
    <property type="project" value="InterPro"/>
</dbReference>
<comment type="caution">
    <text evidence="2">The sequence shown here is derived from an EMBL/GenBank/DDBJ whole genome shotgun (WGS) entry which is preliminary data.</text>
</comment>